<gene>
    <name evidence="2" type="ORF">NCGR_LOCUS4762</name>
</gene>
<accession>A0A811MHG3</accession>
<evidence type="ECO:0000313" key="2">
    <source>
        <dbReference type="EMBL" id="CAD6207159.1"/>
    </source>
</evidence>
<sequence length="114" mass="12806">MQILRRKVLEASRRLPLFHTAHRGRAHAVATLAGAAARWAPPAASGSLAVAPWAATQRRGAKMLGSDVRETWKCNTKKRCELTSLVFYFFFQVSLTVTYSSLWPTLKFKVAFIR</sequence>
<name>A0A811MHG3_9POAL</name>
<comment type="caution">
    <text evidence="2">The sequence shown here is derived from an EMBL/GenBank/DDBJ whole genome shotgun (WGS) entry which is preliminary data.</text>
</comment>
<keyword evidence="1" id="KW-0472">Membrane</keyword>
<dbReference type="Proteomes" id="UP000604825">
    <property type="component" value="Unassembled WGS sequence"/>
</dbReference>
<dbReference type="AlphaFoldDB" id="A0A811MHG3"/>
<evidence type="ECO:0000256" key="1">
    <source>
        <dbReference type="SAM" id="Phobius"/>
    </source>
</evidence>
<protein>
    <submittedName>
        <fullName evidence="2">Uncharacterized protein</fullName>
    </submittedName>
</protein>
<dbReference type="EMBL" id="CAJGYO010000001">
    <property type="protein sequence ID" value="CAD6207159.1"/>
    <property type="molecule type" value="Genomic_DNA"/>
</dbReference>
<keyword evidence="1" id="KW-1133">Transmembrane helix</keyword>
<proteinExistence type="predicted"/>
<keyword evidence="3" id="KW-1185">Reference proteome</keyword>
<evidence type="ECO:0000313" key="3">
    <source>
        <dbReference type="Proteomes" id="UP000604825"/>
    </source>
</evidence>
<reference evidence="2" key="1">
    <citation type="submission" date="2020-10" db="EMBL/GenBank/DDBJ databases">
        <authorList>
            <person name="Han B."/>
            <person name="Lu T."/>
            <person name="Zhao Q."/>
            <person name="Huang X."/>
            <person name="Zhao Y."/>
        </authorList>
    </citation>
    <scope>NUCLEOTIDE SEQUENCE</scope>
</reference>
<organism evidence="2 3">
    <name type="scientific">Miscanthus lutarioriparius</name>
    <dbReference type="NCBI Taxonomy" id="422564"/>
    <lineage>
        <taxon>Eukaryota</taxon>
        <taxon>Viridiplantae</taxon>
        <taxon>Streptophyta</taxon>
        <taxon>Embryophyta</taxon>
        <taxon>Tracheophyta</taxon>
        <taxon>Spermatophyta</taxon>
        <taxon>Magnoliopsida</taxon>
        <taxon>Liliopsida</taxon>
        <taxon>Poales</taxon>
        <taxon>Poaceae</taxon>
        <taxon>PACMAD clade</taxon>
        <taxon>Panicoideae</taxon>
        <taxon>Andropogonodae</taxon>
        <taxon>Andropogoneae</taxon>
        <taxon>Saccharinae</taxon>
        <taxon>Miscanthus</taxon>
    </lineage>
</organism>
<keyword evidence="1" id="KW-0812">Transmembrane</keyword>
<feature type="transmembrane region" description="Helical" evidence="1">
    <location>
        <begin position="85"/>
        <end position="106"/>
    </location>
</feature>